<dbReference type="STRING" id="252305.OB2597_19751"/>
<evidence type="ECO:0000313" key="3">
    <source>
        <dbReference type="Proteomes" id="UP000004318"/>
    </source>
</evidence>
<dbReference type="EMBL" id="AAMO01000008">
    <property type="protein sequence ID" value="EAQ02351.1"/>
    <property type="molecule type" value="Genomic_DNA"/>
</dbReference>
<accession>A3U0R0</accession>
<dbReference type="AlphaFoldDB" id="A3U0R0"/>
<keyword evidence="3" id="KW-1185">Reference proteome</keyword>
<protein>
    <submittedName>
        <fullName evidence="2">Uncharacterized protein</fullName>
    </submittedName>
</protein>
<name>A3U0R0_PSEBH</name>
<comment type="caution">
    <text evidence="2">The sequence shown here is derived from an EMBL/GenBank/DDBJ whole genome shotgun (WGS) entry which is preliminary data.</text>
</comment>
<evidence type="ECO:0000256" key="1">
    <source>
        <dbReference type="SAM" id="MobiDB-lite"/>
    </source>
</evidence>
<sequence length="60" mass="6046">MSDFSVTAAVAPGLTRGPAADAPAVGLGVPDQVRDTRRAPGMPRGLPVPSFTTSTPEARA</sequence>
<gene>
    <name evidence="2" type="ORF">OB2597_19751</name>
</gene>
<dbReference type="HOGENOM" id="CLU_2937039_0_0_5"/>
<proteinExistence type="predicted"/>
<organism evidence="2 3">
    <name type="scientific">Pseudooceanicola batsensis (strain ATCC BAA-863 / DSM 15984 / KCTC 12145 / HTCC2597)</name>
    <name type="common">Oceanicola batsensis</name>
    <dbReference type="NCBI Taxonomy" id="252305"/>
    <lineage>
        <taxon>Bacteria</taxon>
        <taxon>Pseudomonadati</taxon>
        <taxon>Pseudomonadota</taxon>
        <taxon>Alphaproteobacteria</taxon>
        <taxon>Rhodobacterales</taxon>
        <taxon>Paracoccaceae</taxon>
        <taxon>Pseudooceanicola</taxon>
    </lineage>
</organism>
<feature type="region of interest" description="Disordered" evidence="1">
    <location>
        <begin position="1"/>
        <end position="60"/>
    </location>
</feature>
<feature type="compositionally biased region" description="Polar residues" evidence="1">
    <location>
        <begin position="50"/>
        <end position="60"/>
    </location>
</feature>
<reference evidence="2 3" key="1">
    <citation type="journal article" date="2010" name="J. Bacteriol.">
        <title>Genome sequences of Oceanicola granulosus HTCC2516(T) and Oceanicola batsensis HTCC2597(TDelta).</title>
        <authorList>
            <person name="Thrash J.C."/>
            <person name="Cho J.C."/>
            <person name="Vergin K.L."/>
            <person name="Giovannoni S.J."/>
        </authorList>
    </citation>
    <scope>NUCLEOTIDE SEQUENCE [LARGE SCALE GENOMIC DNA]</scope>
    <source>
        <strain evidence="3">ATCC BAA-863 / DSM 15984 / KCTC 12145 / HTCC2597</strain>
    </source>
</reference>
<dbReference type="Proteomes" id="UP000004318">
    <property type="component" value="Unassembled WGS sequence"/>
</dbReference>
<evidence type="ECO:0000313" key="2">
    <source>
        <dbReference type="EMBL" id="EAQ02351.1"/>
    </source>
</evidence>